<sequence>MNDATTGLEAADIVQILSYLPHRYPFLLIDRIIEIKGDESCIGIKNVTYNEPQFMGHFPSRPLFPGVFMIEGMAQTAGAMCVASKLAQKARPKEVYFMTIDKAKFRKPVVPGDTVEYHMTKLANRRNMWWYRGEAKVNGALVCEAEVSAMLVVE</sequence>
<evidence type="ECO:0000256" key="1">
    <source>
        <dbReference type="ARBA" id="ARBA00004496"/>
    </source>
</evidence>
<dbReference type="CDD" id="cd01288">
    <property type="entry name" value="FabZ"/>
    <property type="match status" value="1"/>
</dbReference>
<evidence type="ECO:0000313" key="11">
    <source>
        <dbReference type="Proteomes" id="UP000588017"/>
    </source>
</evidence>
<proteinExistence type="inferred from homology"/>
<evidence type="ECO:0000313" key="10">
    <source>
        <dbReference type="EMBL" id="MBB6166994.1"/>
    </source>
</evidence>
<keyword evidence="11" id="KW-1185">Reference proteome</keyword>
<name>A0A841K7Z6_9HYPH</name>
<comment type="function">
    <text evidence="8 9">Involved in unsaturated fatty acids biosynthesis. Catalyzes the dehydration of short chain beta-hydroxyacyl-ACPs and long chain saturated and unsaturated beta-hydroxyacyl-ACPs.</text>
</comment>
<gene>
    <name evidence="9" type="primary">fabZ</name>
    <name evidence="10" type="ORF">HNQ73_000602</name>
</gene>
<accession>A0A841K7Z6</accession>
<keyword evidence="6 9" id="KW-0443">Lipid metabolism</keyword>
<dbReference type="RefSeq" id="WP_183332076.1">
    <property type="nucleotide sequence ID" value="NZ_BMHX01000001.1"/>
</dbReference>
<dbReference type="NCBIfam" id="TIGR01750">
    <property type="entry name" value="fabZ"/>
    <property type="match status" value="1"/>
</dbReference>
<dbReference type="HAMAP" id="MF_00406">
    <property type="entry name" value="FabZ"/>
    <property type="match status" value="1"/>
</dbReference>
<dbReference type="EC" id="4.2.1.59" evidence="9"/>
<reference evidence="10 11" key="1">
    <citation type="submission" date="2020-08" db="EMBL/GenBank/DDBJ databases">
        <title>Genomic Encyclopedia of Type Strains, Phase IV (KMG-IV): sequencing the most valuable type-strain genomes for metagenomic binning, comparative biology and taxonomic classification.</title>
        <authorList>
            <person name="Goeker M."/>
        </authorList>
    </citation>
    <scope>NUCLEOTIDE SEQUENCE [LARGE SCALE GENOMIC DNA]</scope>
    <source>
        <strain evidence="10 11">DSM 101465</strain>
    </source>
</reference>
<comment type="similarity">
    <text evidence="2 9">Belongs to the thioester dehydratase family. FabZ subfamily.</text>
</comment>
<dbReference type="PANTHER" id="PTHR30272">
    <property type="entry name" value="3-HYDROXYACYL-[ACYL-CARRIER-PROTEIN] DEHYDRATASE"/>
    <property type="match status" value="1"/>
</dbReference>
<dbReference type="GO" id="GO:0019171">
    <property type="term" value="F:(3R)-hydroxyacyl-[acyl-carrier-protein] dehydratase activity"/>
    <property type="evidence" value="ECO:0007669"/>
    <property type="project" value="UniProtKB-EC"/>
</dbReference>
<dbReference type="InterPro" id="IPR010084">
    <property type="entry name" value="FabZ"/>
</dbReference>
<feature type="active site" evidence="9">
    <location>
        <position position="57"/>
    </location>
</feature>
<dbReference type="SUPFAM" id="SSF54637">
    <property type="entry name" value="Thioesterase/thiol ester dehydrase-isomerase"/>
    <property type="match status" value="1"/>
</dbReference>
<comment type="subcellular location">
    <subcellularLocation>
        <location evidence="1 9">Cytoplasm</location>
    </subcellularLocation>
</comment>
<dbReference type="PANTHER" id="PTHR30272:SF1">
    <property type="entry name" value="3-HYDROXYACYL-[ACYL-CARRIER-PROTEIN] DEHYDRATASE"/>
    <property type="match status" value="1"/>
</dbReference>
<dbReference type="Pfam" id="PF07977">
    <property type="entry name" value="FabA"/>
    <property type="match status" value="1"/>
</dbReference>
<comment type="caution">
    <text evidence="10">The sequence shown here is derived from an EMBL/GenBank/DDBJ whole genome shotgun (WGS) entry which is preliminary data.</text>
</comment>
<dbReference type="GO" id="GO:0016020">
    <property type="term" value="C:membrane"/>
    <property type="evidence" value="ECO:0007669"/>
    <property type="project" value="GOC"/>
</dbReference>
<keyword evidence="7 9" id="KW-0456">Lyase</keyword>
<evidence type="ECO:0000256" key="6">
    <source>
        <dbReference type="ARBA" id="ARBA00023098"/>
    </source>
</evidence>
<dbReference type="GO" id="GO:0006633">
    <property type="term" value="P:fatty acid biosynthetic process"/>
    <property type="evidence" value="ECO:0007669"/>
    <property type="project" value="UniProtKB-UniRule"/>
</dbReference>
<dbReference type="AlphaFoldDB" id="A0A841K7Z6"/>
<dbReference type="NCBIfam" id="NF000582">
    <property type="entry name" value="PRK00006.1"/>
    <property type="match status" value="1"/>
</dbReference>
<evidence type="ECO:0000256" key="2">
    <source>
        <dbReference type="ARBA" id="ARBA00009174"/>
    </source>
</evidence>
<evidence type="ECO:0000256" key="4">
    <source>
        <dbReference type="ARBA" id="ARBA00022516"/>
    </source>
</evidence>
<dbReference type="GO" id="GO:0005737">
    <property type="term" value="C:cytoplasm"/>
    <property type="evidence" value="ECO:0007669"/>
    <property type="project" value="UniProtKB-SubCell"/>
</dbReference>
<dbReference type="GO" id="GO:0009245">
    <property type="term" value="P:lipid A biosynthetic process"/>
    <property type="evidence" value="ECO:0007669"/>
    <property type="project" value="UniProtKB-UniRule"/>
</dbReference>
<dbReference type="InterPro" id="IPR013114">
    <property type="entry name" value="FabA_FabZ"/>
</dbReference>
<keyword evidence="5 9" id="KW-0441">Lipid A biosynthesis</keyword>
<evidence type="ECO:0000256" key="7">
    <source>
        <dbReference type="ARBA" id="ARBA00023239"/>
    </source>
</evidence>
<dbReference type="Gene3D" id="3.10.129.10">
    <property type="entry name" value="Hotdog Thioesterase"/>
    <property type="match status" value="1"/>
</dbReference>
<keyword evidence="3 9" id="KW-0963">Cytoplasm</keyword>
<evidence type="ECO:0000256" key="8">
    <source>
        <dbReference type="ARBA" id="ARBA00025049"/>
    </source>
</evidence>
<evidence type="ECO:0000256" key="5">
    <source>
        <dbReference type="ARBA" id="ARBA00022556"/>
    </source>
</evidence>
<dbReference type="EMBL" id="JACHEH010000001">
    <property type="protein sequence ID" value="MBB6166994.1"/>
    <property type="molecule type" value="Genomic_DNA"/>
</dbReference>
<dbReference type="Proteomes" id="UP000588017">
    <property type="component" value="Unassembled WGS sequence"/>
</dbReference>
<evidence type="ECO:0000256" key="3">
    <source>
        <dbReference type="ARBA" id="ARBA00022490"/>
    </source>
</evidence>
<evidence type="ECO:0000256" key="9">
    <source>
        <dbReference type="HAMAP-Rule" id="MF_00406"/>
    </source>
</evidence>
<protein>
    <recommendedName>
        <fullName evidence="9">3-hydroxyacyl-[acyl-carrier-protein] dehydratase FabZ</fullName>
        <ecNumber evidence="9">4.2.1.59</ecNumber>
    </recommendedName>
    <alternativeName>
        <fullName evidence="9">(3R)-hydroxymyristoyl-[acyl-carrier-protein] dehydratase</fullName>
        <shortName evidence="9">(3R)-hydroxymyristoyl-ACP dehydrase</shortName>
    </alternativeName>
    <alternativeName>
        <fullName evidence="9">Beta-hydroxyacyl-ACP dehydratase</fullName>
    </alternativeName>
</protein>
<comment type="catalytic activity">
    <reaction evidence="9">
        <text>a (3R)-hydroxyacyl-[ACP] = a (2E)-enoyl-[ACP] + H2O</text>
        <dbReference type="Rhea" id="RHEA:13097"/>
        <dbReference type="Rhea" id="RHEA-COMP:9925"/>
        <dbReference type="Rhea" id="RHEA-COMP:9945"/>
        <dbReference type="ChEBI" id="CHEBI:15377"/>
        <dbReference type="ChEBI" id="CHEBI:78784"/>
        <dbReference type="ChEBI" id="CHEBI:78827"/>
        <dbReference type="EC" id="4.2.1.59"/>
    </reaction>
</comment>
<organism evidence="10 11">
    <name type="scientific">Chelatococcus composti</name>
    <dbReference type="NCBI Taxonomy" id="1743235"/>
    <lineage>
        <taxon>Bacteria</taxon>
        <taxon>Pseudomonadati</taxon>
        <taxon>Pseudomonadota</taxon>
        <taxon>Alphaproteobacteria</taxon>
        <taxon>Hyphomicrobiales</taxon>
        <taxon>Chelatococcaceae</taxon>
        <taxon>Chelatococcus</taxon>
    </lineage>
</organism>
<dbReference type="InterPro" id="IPR029069">
    <property type="entry name" value="HotDog_dom_sf"/>
</dbReference>
<keyword evidence="4 9" id="KW-0444">Lipid biosynthesis</keyword>
<dbReference type="FunFam" id="3.10.129.10:FF:000001">
    <property type="entry name" value="3-hydroxyacyl-[acyl-carrier-protein] dehydratase FabZ"/>
    <property type="match status" value="1"/>
</dbReference>